<keyword evidence="3" id="KW-1185">Reference proteome</keyword>
<dbReference type="EMBL" id="CP000155">
    <property type="protein sequence ID" value="ABC27430.1"/>
    <property type="molecule type" value="Genomic_DNA"/>
</dbReference>
<dbReference type="HOGENOM" id="CLU_061769_0_0_6"/>
<dbReference type="RefSeq" id="WP_011394507.1">
    <property type="nucleotide sequence ID" value="NC_007645.1"/>
</dbReference>
<evidence type="ECO:0000256" key="1">
    <source>
        <dbReference type="HAMAP-Rule" id="MF_00934"/>
    </source>
</evidence>
<keyword evidence="1" id="KW-0489">Methyltransferase</keyword>
<comment type="function">
    <text evidence="1">Specifically methylates the adenine in position 2030 of 23S rRNA.</text>
</comment>
<dbReference type="PANTHER" id="PTHR37426">
    <property type="entry name" value="RIBOSOMAL RNA LARGE SUBUNIT METHYLTRANSFERASE J"/>
    <property type="match status" value="1"/>
</dbReference>
<dbReference type="GO" id="GO:0003723">
    <property type="term" value="F:RNA binding"/>
    <property type="evidence" value="ECO:0007669"/>
    <property type="project" value="UniProtKB-UniRule"/>
</dbReference>
<dbReference type="HAMAP" id="MF_00934">
    <property type="entry name" value="23SrRNA_methyltr_J"/>
    <property type="match status" value="1"/>
</dbReference>
<dbReference type="InterPro" id="IPR007473">
    <property type="entry name" value="RlmJ"/>
</dbReference>
<comment type="similarity">
    <text evidence="1">Belongs to the RlmJ family.</text>
</comment>
<dbReference type="GO" id="GO:0070475">
    <property type="term" value="P:rRNA base methylation"/>
    <property type="evidence" value="ECO:0007669"/>
    <property type="project" value="UniProtKB-UniRule"/>
</dbReference>
<dbReference type="GO" id="GO:0005829">
    <property type="term" value="C:cytosol"/>
    <property type="evidence" value="ECO:0007669"/>
    <property type="project" value="TreeGrafter"/>
</dbReference>
<dbReference type="GO" id="GO:0036307">
    <property type="term" value="F:23S rRNA (adenine(2030)-N(6))-methyltransferase activity"/>
    <property type="evidence" value="ECO:0007669"/>
    <property type="project" value="UniProtKB-UniRule"/>
</dbReference>
<dbReference type="EC" id="2.1.1.266" evidence="1"/>
<dbReference type="eggNOG" id="COG2961">
    <property type="taxonomic scope" value="Bacteria"/>
</dbReference>
<dbReference type="KEGG" id="hch:HCH_00525"/>
<feature type="binding site" evidence="1">
    <location>
        <position position="102"/>
    </location>
    <ligand>
        <name>S-adenosyl-L-methionine</name>
        <dbReference type="ChEBI" id="CHEBI:59789"/>
    </ligand>
</feature>
<gene>
    <name evidence="1" type="primary">rlmJ</name>
    <name evidence="2" type="ordered locus">HCH_00525</name>
</gene>
<feature type="binding site" evidence="1">
    <location>
        <begin position="145"/>
        <end position="146"/>
    </location>
    <ligand>
        <name>S-adenosyl-L-methionine</name>
        <dbReference type="ChEBI" id="CHEBI:59789"/>
    </ligand>
</feature>
<dbReference type="PANTHER" id="PTHR37426:SF1">
    <property type="entry name" value="RIBOSOMAL RNA LARGE SUBUNIT METHYLTRANSFERASE J"/>
    <property type="match status" value="1"/>
</dbReference>
<name>Q2SPJ4_HAHCH</name>
<keyword evidence="1" id="KW-0949">S-adenosyl-L-methionine</keyword>
<reference evidence="2 3" key="1">
    <citation type="journal article" date="2005" name="Nucleic Acids Res.">
        <title>Genomic blueprint of Hahella chejuensis, a marine microbe producing an algicidal agent.</title>
        <authorList>
            <person name="Jeong H."/>
            <person name="Yim J.H."/>
            <person name="Lee C."/>
            <person name="Choi S.-H."/>
            <person name="Park Y.K."/>
            <person name="Yoon S.H."/>
            <person name="Hur C.-G."/>
            <person name="Kang H.-Y."/>
            <person name="Kim D."/>
            <person name="Lee H.H."/>
            <person name="Park K.H."/>
            <person name="Park S.-H."/>
            <person name="Park H.-S."/>
            <person name="Lee H.K."/>
            <person name="Oh T.K."/>
            <person name="Kim J.F."/>
        </authorList>
    </citation>
    <scope>NUCLEOTIDE SEQUENCE [LARGE SCALE GENOMIC DNA]</scope>
    <source>
        <strain evidence="2 3">KCTC 2396</strain>
    </source>
</reference>
<sequence length="280" mass="31832">MLSYQHVYHAGNFADAHKHWALSLLLQALCKKSTPWRYLETHAGRGDYDLTSEEAQKTSEWTAGILPLMQAKGPCPPEFDAYLAAVRALNPNTERLTRYPGSPAIAAGFLRETDQLALCELHPGEYAELKRQFGRNRQIHIHQRDGFEGVMAMSPPPEKRGLVMIDPSYELKEDYQRIPAYVNKLTKKWSNAIIAIWYPILAEKRHEKMLELMRQLPLNKTLRSELILTPVARGMYGSGMLVVNSPWRLDEQLQAGWAYLSEALRGDPKASCSADWLIAE</sequence>
<keyword evidence="1" id="KW-0698">rRNA processing</keyword>
<dbReference type="AlphaFoldDB" id="Q2SPJ4"/>
<evidence type="ECO:0000313" key="3">
    <source>
        <dbReference type="Proteomes" id="UP000000238"/>
    </source>
</evidence>
<feature type="binding site" evidence="1">
    <location>
        <position position="120"/>
    </location>
    <ligand>
        <name>S-adenosyl-L-methionine</name>
        <dbReference type="ChEBI" id="CHEBI:59789"/>
    </ligand>
</feature>
<feature type="binding site" evidence="1">
    <location>
        <position position="19"/>
    </location>
    <ligand>
        <name>S-adenosyl-L-methionine</name>
        <dbReference type="ChEBI" id="CHEBI:59789"/>
    </ligand>
</feature>
<dbReference type="Pfam" id="PF04378">
    <property type="entry name" value="RsmJ"/>
    <property type="match status" value="1"/>
</dbReference>
<feature type="binding site" evidence="1">
    <location>
        <position position="42"/>
    </location>
    <ligand>
        <name>S-adenosyl-L-methionine</name>
        <dbReference type="ChEBI" id="CHEBI:59789"/>
    </ligand>
</feature>
<protein>
    <recommendedName>
        <fullName evidence="1">Ribosomal RNA large subunit methyltransferase J</fullName>
        <ecNumber evidence="1">2.1.1.266</ecNumber>
    </recommendedName>
    <alternativeName>
        <fullName evidence="1">23S rRNA (adenine(2030)-N6)-methyltransferase</fullName>
    </alternativeName>
    <alternativeName>
        <fullName evidence="1">23S rRNA m6A2030 methyltransferase</fullName>
    </alternativeName>
</protein>
<feature type="active site" description="Proton acceptor" evidence="1">
    <location>
        <position position="166"/>
    </location>
</feature>
<accession>Q2SPJ4</accession>
<dbReference type="SUPFAM" id="SSF53335">
    <property type="entry name" value="S-adenosyl-L-methionine-dependent methyltransferases"/>
    <property type="match status" value="1"/>
</dbReference>
<evidence type="ECO:0000313" key="2">
    <source>
        <dbReference type="EMBL" id="ABC27430.1"/>
    </source>
</evidence>
<comment type="catalytic activity">
    <reaction evidence="1">
        <text>adenosine(2030) in 23S rRNA + S-adenosyl-L-methionine = N(6)-methyladenosine(2030) in 23S rRNA + S-adenosyl-L-homocysteine + H(+)</text>
        <dbReference type="Rhea" id="RHEA:43736"/>
        <dbReference type="Rhea" id="RHEA-COMP:10668"/>
        <dbReference type="Rhea" id="RHEA-COMP:10669"/>
        <dbReference type="ChEBI" id="CHEBI:15378"/>
        <dbReference type="ChEBI" id="CHEBI:57856"/>
        <dbReference type="ChEBI" id="CHEBI:59789"/>
        <dbReference type="ChEBI" id="CHEBI:74411"/>
        <dbReference type="ChEBI" id="CHEBI:74449"/>
        <dbReference type="EC" id="2.1.1.266"/>
    </reaction>
</comment>
<keyword evidence="1" id="KW-0694">RNA-binding</keyword>
<keyword evidence="1" id="KW-0808">Transferase</keyword>
<dbReference type="InterPro" id="IPR029063">
    <property type="entry name" value="SAM-dependent_MTases_sf"/>
</dbReference>
<dbReference type="Gene3D" id="3.40.50.150">
    <property type="entry name" value="Vaccinia Virus protein VP39"/>
    <property type="match status" value="1"/>
</dbReference>
<feature type="site" description="Interaction with substrate rRNA" evidence="1">
    <location>
        <position position="4"/>
    </location>
</feature>
<proteinExistence type="inferred from homology"/>
<dbReference type="STRING" id="349521.HCH_00525"/>
<comment type="subunit">
    <text evidence="1">Monomer.</text>
</comment>
<organism evidence="2 3">
    <name type="scientific">Hahella chejuensis (strain KCTC 2396)</name>
    <dbReference type="NCBI Taxonomy" id="349521"/>
    <lineage>
        <taxon>Bacteria</taxon>
        <taxon>Pseudomonadati</taxon>
        <taxon>Pseudomonadota</taxon>
        <taxon>Gammaproteobacteria</taxon>
        <taxon>Oceanospirillales</taxon>
        <taxon>Hahellaceae</taxon>
        <taxon>Hahella</taxon>
    </lineage>
</organism>
<dbReference type="Proteomes" id="UP000000238">
    <property type="component" value="Chromosome"/>
</dbReference>
<feature type="binding site" evidence="1">
    <location>
        <position position="166"/>
    </location>
    <ligand>
        <name>S-adenosyl-L-methionine</name>
        <dbReference type="ChEBI" id="CHEBI:59789"/>
    </ligand>
</feature>
<dbReference type="OrthoDB" id="9791274at2"/>